<proteinExistence type="predicted"/>
<evidence type="ECO:0000313" key="1">
    <source>
        <dbReference type="EMBL" id="JAH39974.1"/>
    </source>
</evidence>
<accession>A0A0E9SF21</accession>
<name>A0A0E9SF21_ANGAN</name>
<protein>
    <submittedName>
        <fullName evidence="1">Uncharacterized protein</fullName>
    </submittedName>
</protein>
<reference evidence="1" key="1">
    <citation type="submission" date="2014-11" db="EMBL/GenBank/DDBJ databases">
        <authorList>
            <person name="Amaro Gonzalez C."/>
        </authorList>
    </citation>
    <scope>NUCLEOTIDE SEQUENCE</scope>
</reference>
<reference evidence="1" key="2">
    <citation type="journal article" date="2015" name="Fish Shellfish Immunol.">
        <title>Early steps in the European eel (Anguilla anguilla)-Vibrio vulnificus interaction in the gills: Role of the RtxA13 toxin.</title>
        <authorList>
            <person name="Callol A."/>
            <person name="Pajuelo D."/>
            <person name="Ebbesson L."/>
            <person name="Teles M."/>
            <person name="MacKenzie S."/>
            <person name="Amaro C."/>
        </authorList>
    </citation>
    <scope>NUCLEOTIDE SEQUENCE</scope>
</reference>
<dbReference type="AlphaFoldDB" id="A0A0E9SF21"/>
<organism evidence="1">
    <name type="scientific">Anguilla anguilla</name>
    <name type="common">European freshwater eel</name>
    <name type="synonym">Muraena anguilla</name>
    <dbReference type="NCBI Taxonomy" id="7936"/>
    <lineage>
        <taxon>Eukaryota</taxon>
        <taxon>Metazoa</taxon>
        <taxon>Chordata</taxon>
        <taxon>Craniata</taxon>
        <taxon>Vertebrata</taxon>
        <taxon>Euteleostomi</taxon>
        <taxon>Actinopterygii</taxon>
        <taxon>Neopterygii</taxon>
        <taxon>Teleostei</taxon>
        <taxon>Anguilliformes</taxon>
        <taxon>Anguillidae</taxon>
        <taxon>Anguilla</taxon>
    </lineage>
</organism>
<sequence length="38" mass="4120">MALMGCSSDLSCFCGEFVCGLLIAHVNRQLMLLDCLLV</sequence>
<dbReference type="EMBL" id="GBXM01068603">
    <property type="protein sequence ID" value="JAH39974.1"/>
    <property type="molecule type" value="Transcribed_RNA"/>
</dbReference>